<dbReference type="PROSITE" id="PS51918">
    <property type="entry name" value="RADICAL_SAM"/>
    <property type="match status" value="1"/>
</dbReference>
<dbReference type="InterPro" id="IPR002684">
    <property type="entry name" value="Biotin_synth/BioAB"/>
</dbReference>
<dbReference type="InterPro" id="IPR058240">
    <property type="entry name" value="rSAM_sf"/>
</dbReference>
<dbReference type="AlphaFoldDB" id="A0A5S4ZPP4"/>
<name>A0A5S4ZPP4_9FIRM</name>
<comment type="cofactor">
    <cofactor evidence="16">
        <name>[2Fe-2S] cluster</name>
        <dbReference type="ChEBI" id="CHEBI:190135"/>
    </cofactor>
    <text evidence="16">Binds 1 [2Fe-2S] cluster. The cluster is coordinated with 3 cysteines and 1 arginine.</text>
</comment>
<evidence type="ECO:0000256" key="8">
    <source>
        <dbReference type="ARBA" id="ARBA00022714"/>
    </source>
</evidence>
<evidence type="ECO:0000313" key="19">
    <source>
        <dbReference type="EMBL" id="TYO94635.1"/>
    </source>
</evidence>
<dbReference type="RefSeq" id="WP_243131717.1">
    <property type="nucleotide sequence ID" value="NZ_VNHM01000013.1"/>
</dbReference>
<evidence type="ECO:0000256" key="16">
    <source>
        <dbReference type="HAMAP-Rule" id="MF_01694"/>
    </source>
</evidence>
<dbReference type="UniPathway" id="UPA00078">
    <property type="reaction ID" value="UER00162"/>
</dbReference>
<dbReference type="SFLD" id="SFLDG01278">
    <property type="entry name" value="biotin_synthase_like"/>
    <property type="match status" value="1"/>
</dbReference>
<dbReference type="InterPro" id="IPR024177">
    <property type="entry name" value="Biotin_synthase"/>
</dbReference>
<keyword evidence="6 16" id="KW-0808">Transferase</keyword>
<dbReference type="InterPro" id="IPR013785">
    <property type="entry name" value="Aldolase_TIM"/>
</dbReference>
<dbReference type="EMBL" id="VNHM01000013">
    <property type="protein sequence ID" value="TYO94635.1"/>
    <property type="molecule type" value="Genomic_DNA"/>
</dbReference>
<evidence type="ECO:0000313" key="20">
    <source>
        <dbReference type="Proteomes" id="UP000323166"/>
    </source>
</evidence>
<organism evidence="19 20">
    <name type="scientific">Desulfallas thermosapovorans DSM 6562</name>
    <dbReference type="NCBI Taxonomy" id="1121431"/>
    <lineage>
        <taxon>Bacteria</taxon>
        <taxon>Bacillati</taxon>
        <taxon>Bacillota</taxon>
        <taxon>Clostridia</taxon>
        <taxon>Eubacteriales</taxon>
        <taxon>Desulfallaceae</taxon>
        <taxon>Desulfallas</taxon>
    </lineage>
</organism>
<gene>
    <name evidence="16" type="primary">bioB</name>
    <name evidence="19" type="ORF">LX24_02293</name>
</gene>
<dbReference type="SMART" id="SM00876">
    <property type="entry name" value="BATS"/>
    <property type="match status" value="1"/>
</dbReference>
<dbReference type="EC" id="2.8.1.6" evidence="4 16"/>
<comment type="similarity">
    <text evidence="2 16">Belongs to the radical SAM superfamily. Biotin synthase family.</text>
</comment>
<comment type="subunit">
    <text evidence="3 16">Homodimer.</text>
</comment>
<keyword evidence="10 16" id="KW-0093">Biotin biosynthesis</keyword>
<comment type="cofactor">
    <cofactor evidence="17">
        <name>[2Fe-2S] cluster</name>
        <dbReference type="ChEBI" id="CHEBI:190135"/>
    </cofactor>
    <text evidence="17">Binds 1 [2Fe-2S] cluster. The cluster is coordinated with 3 cysteines and 1 arginine.</text>
</comment>
<keyword evidence="5 16" id="KW-0004">4Fe-4S</keyword>
<dbReference type="GO" id="GO:0005506">
    <property type="term" value="F:iron ion binding"/>
    <property type="evidence" value="ECO:0007669"/>
    <property type="project" value="UniProtKB-UniRule"/>
</dbReference>
<feature type="binding site" evidence="16 17">
    <location>
        <position position="71"/>
    </location>
    <ligand>
        <name>[4Fe-4S] cluster</name>
        <dbReference type="ChEBI" id="CHEBI:49883"/>
        <note>4Fe-4S-S-AdoMet</note>
    </ligand>
</feature>
<dbReference type="GO" id="GO:0051539">
    <property type="term" value="F:4 iron, 4 sulfur cluster binding"/>
    <property type="evidence" value="ECO:0007669"/>
    <property type="project" value="UniProtKB-KW"/>
</dbReference>
<evidence type="ECO:0000256" key="4">
    <source>
        <dbReference type="ARBA" id="ARBA00012236"/>
    </source>
</evidence>
<keyword evidence="12 16" id="KW-0411">Iron-sulfur</keyword>
<keyword evidence="20" id="KW-1185">Reference proteome</keyword>
<comment type="function">
    <text evidence="14 16">Catalyzes the conversion of dethiobiotin (DTB) to biotin by the insertion of a sulfur atom into dethiobiotin via a radical-based mechanism.</text>
</comment>
<feature type="binding site" evidence="16 17">
    <location>
        <position position="270"/>
    </location>
    <ligand>
        <name>[2Fe-2S] cluster</name>
        <dbReference type="ChEBI" id="CHEBI:190135"/>
    </ligand>
</feature>
<dbReference type="InterPro" id="IPR007197">
    <property type="entry name" value="rSAM"/>
</dbReference>
<evidence type="ECO:0000256" key="3">
    <source>
        <dbReference type="ARBA" id="ARBA00011738"/>
    </source>
</evidence>
<evidence type="ECO:0000259" key="18">
    <source>
        <dbReference type="PROSITE" id="PS51918"/>
    </source>
</evidence>
<feature type="binding site" evidence="16 17">
    <location>
        <position position="64"/>
    </location>
    <ligand>
        <name>[4Fe-4S] cluster</name>
        <dbReference type="ChEBI" id="CHEBI:49883"/>
        <note>4Fe-4S-S-AdoMet</note>
    </ligand>
</feature>
<dbReference type="SFLD" id="SFLDS00029">
    <property type="entry name" value="Radical_SAM"/>
    <property type="match status" value="1"/>
</dbReference>
<dbReference type="HAMAP" id="MF_01694">
    <property type="entry name" value="BioB"/>
    <property type="match status" value="1"/>
</dbReference>
<evidence type="ECO:0000256" key="6">
    <source>
        <dbReference type="ARBA" id="ARBA00022679"/>
    </source>
</evidence>
<evidence type="ECO:0000256" key="12">
    <source>
        <dbReference type="ARBA" id="ARBA00023014"/>
    </source>
</evidence>
<keyword evidence="7 16" id="KW-0949">S-adenosyl-L-methionine</keyword>
<evidence type="ECO:0000256" key="5">
    <source>
        <dbReference type="ARBA" id="ARBA00022485"/>
    </source>
</evidence>
<dbReference type="FunFam" id="3.20.20.70:FF:000026">
    <property type="entry name" value="Biotin synthase"/>
    <property type="match status" value="1"/>
</dbReference>
<dbReference type="GO" id="GO:0004076">
    <property type="term" value="F:biotin synthase activity"/>
    <property type="evidence" value="ECO:0007669"/>
    <property type="project" value="UniProtKB-UniRule"/>
</dbReference>
<dbReference type="InterPro" id="IPR006638">
    <property type="entry name" value="Elp3/MiaA/NifB-like_rSAM"/>
</dbReference>
<evidence type="ECO:0000256" key="1">
    <source>
        <dbReference type="ARBA" id="ARBA00004942"/>
    </source>
</evidence>
<accession>A0A5S4ZPP4</accession>
<dbReference type="Pfam" id="PF06968">
    <property type="entry name" value="BATS"/>
    <property type="match status" value="1"/>
</dbReference>
<comment type="catalytic activity">
    <reaction evidence="13 16">
        <text>(4R,5S)-dethiobiotin + (sulfur carrier)-SH + 2 reduced [2Fe-2S]-[ferredoxin] + 2 S-adenosyl-L-methionine = (sulfur carrier)-H + biotin + 2 5'-deoxyadenosine + 2 L-methionine + 2 oxidized [2Fe-2S]-[ferredoxin]</text>
        <dbReference type="Rhea" id="RHEA:22060"/>
        <dbReference type="Rhea" id="RHEA-COMP:10000"/>
        <dbReference type="Rhea" id="RHEA-COMP:10001"/>
        <dbReference type="Rhea" id="RHEA-COMP:14737"/>
        <dbReference type="Rhea" id="RHEA-COMP:14739"/>
        <dbReference type="ChEBI" id="CHEBI:17319"/>
        <dbReference type="ChEBI" id="CHEBI:29917"/>
        <dbReference type="ChEBI" id="CHEBI:33737"/>
        <dbReference type="ChEBI" id="CHEBI:33738"/>
        <dbReference type="ChEBI" id="CHEBI:57586"/>
        <dbReference type="ChEBI" id="CHEBI:57844"/>
        <dbReference type="ChEBI" id="CHEBI:59789"/>
        <dbReference type="ChEBI" id="CHEBI:64428"/>
        <dbReference type="ChEBI" id="CHEBI:149473"/>
        <dbReference type="EC" id="2.8.1.6"/>
    </reaction>
</comment>
<dbReference type="SMART" id="SM00729">
    <property type="entry name" value="Elp3"/>
    <property type="match status" value="1"/>
</dbReference>
<evidence type="ECO:0000256" key="13">
    <source>
        <dbReference type="ARBA" id="ARBA00051157"/>
    </source>
</evidence>
<dbReference type="Proteomes" id="UP000323166">
    <property type="component" value="Unassembled WGS sequence"/>
</dbReference>
<evidence type="ECO:0000256" key="11">
    <source>
        <dbReference type="ARBA" id="ARBA00023004"/>
    </source>
</evidence>
<comment type="cofactor">
    <cofactor evidence="16 17">
        <name>[4Fe-4S] cluster</name>
        <dbReference type="ChEBI" id="CHEBI:49883"/>
    </cofactor>
    <text evidence="16 17">Binds 1 [4Fe-4S] cluster. The cluster is coordinated with 3 cysteines and an exchangeable S-adenosyl-L-methionine.</text>
</comment>
<comment type="caution">
    <text evidence="19">The sequence shown here is derived from an EMBL/GenBank/DDBJ whole genome shotgun (WGS) entry which is preliminary data.</text>
</comment>
<evidence type="ECO:0000256" key="15">
    <source>
        <dbReference type="ARBA" id="ARBA00070199"/>
    </source>
</evidence>
<dbReference type="CDD" id="cd01335">
    <property type="entry name" value="Radical_SAM"/>
    <property type="match status" value="1"/>
</dbReference>
<keyword evidence="9 16" id="KW-0479">Metal-binding</keyword>
<feature type="domain" description="Radical SAM core" evidence="18">
    <location>
        <begin position="46"/>
        <end position="275"/>
    </location>
</feature>
<dbReference type="SUPFAM" id="SSF102114">
    <property type="entry name" value="Radical SAM enzymes"/>
    <property type="match status" value="1"/>
</dbReference>
<dbReference type="NCBIfam" id="TIGR00433">
    <property type="entry name" value="bioB"/>
    <property type="match status" value="1"/>
</dbReference>
<evidence type="ECO:0000256" key="10">
    <source>
        <dbReference type="ARBA" id="ARBA00022756"/>
    </source>
</evidence>
<sequence>MLEQLKVKITDALPISKETAMELNQLTGLEIYDLVSLSGRVTREHFPENRVDLCSIINARSGHCSENCTFCAQSSHYHTNVQTYPMLSPEKILSYAIKVESSGVQRFSMVTSGRGISDRDLETVLETLVLLRRETNLDLCASLGIINEKQASMLAEAGLSTYHHNLEASPGYFNQICTTHTYQERVETILAAQKAGLRVCVGGILGLGESPVHQVELALELQKLHIDSVPLNFLNPIPGTPLQNQRILSPLEILRAIAVFRLVLPRAVLRLCGGRKEGLRRLQPLAFLAGANGLMVGDYLTTSGETIQEDLRMLQDLGFLNVQTI</sequence>
<dbReference type="PANTHER" id="PTHR22976:SF2">
    <property type="entry name" value="BIOTIN SYNTHASE, MITOCHONDRIAL"/>
    <property type="match status" value="1"/>
</dbReference>
<evidence type="ECO:0000256" key="14">
    <source>
        <dbReference type="ARBA" id="ARBA00057568"/>
    </source>
</evidence>
<reference evidence="19 20" key="1">
    <citation type="submission" date="2019-07" db="EMBL/GenBank/DDBJ databases">
        <title>Genomic Encyclopedia of Type Strains, Phase I: the one thousand microbial genomes (KMG-I) project.</title>
        <authorList>
            <person name="Kyrpides N."/>
        </authorList>
    </citation>
    <scope>NUCLEOTIDE SEQUENCE [LARGE SCALE GENOMIC DNA]</scope>
    <source>
        <strain evidence="19 20">DSM 6562</strain>
    </source>
</reference>
<keyword evidence="8 16" id="KW-0001">2Fe-2S</keyword>
<dbReference type="Pfam" id="PF04055">
    <property type="entry name" value="Radical_SAM"/>
    <property type="match status" value="1"/>
</dbReference>
<protein>
    <recommendedName>
        <fullName evidence="15 16">Biotin synthase</fullName>
        <ecNumber evidence="4 16">2.8.1.6</ecNumber>
    </recommendedName>
</protein>
<keyword evidence="11 16" id="KW-0408">Iron</keyword>
<dbReference type="SFLD" id="SFLDG01060">
    <property type="entry name" value="BATS_domain_containing"/>
    <property type="match status" value="1"/>
</dbReference>
<comment type="pathway">
    <text evidence="1 16">Cofactor biosynthesis; biotin biosynthesis; biotin from 7,8-diaminononanoate: step 2/2.</text>
</comment>
<dbReference type="InterPro" id="IPR010722">
    <property type="entry name" value="BATS_dom"/>
</dbReference>
<feature type="binding site" evidence="16 17">
    <location>
        <position position="140"/>
    </location>
    <ligand>
        <name>[2Fe-2S] cluster</name>
        <dbReference type="ChEBI" id="CHEBI:190135"/>
    </ligand>
</feature>
<feature type="binding site" evidence="16 17">
    <location>
        <position position="200"/>
    </location>
    <ligand>
        <name>[2Fe-2S] cluster</name>
        <dbReference type="ChEBI" id="CHEBI:190135"/>
    </ligand>
</feature>
<dbReference type="GO" id="GO:0009102">
    <property type="term" value="P:biotin biosynthetic process"/>
    <property type="evidence" value="ECO:0007669"/>
    <property type="project" value="UniProtKB-UniRule"/>
</dbReference>
<dbReference type="Gene3D" id="3.20.20.70">
    <property type="entry name" value="Aldolase class I"/>
    <property type="match status" value="1"/>
</dbReference>
<feature type="binding site" evidence="16 17">
    <location>
        <position position="108"/>
    </location>
    <ligand>
        <name>[2Fe-2S] cluster</name>
        <dbReference type="ChEBI" id="CHEBI:190135"/>
    </ligand>
</feature>
<feature type="binding site" evidence="16 17">
    <location>
        <position position="68"/>
    </location>
    <ligand>
        <name>[4Fe-4S] cluster</name>
        <dbReference type="ChEBI" id="CHEBI:49883"/>
        <note>4Fe-4S-S-AdoMet</note>
    </ligand>
</feature>
<dbReference type="GO" id="GO:0051537">
    <property type="term" value="F:2 iron, 2 sulfur cluster binding"/>
    <property type="evidence" value="ECO:0007669"/>
    <property type="project" value="UniProtKB-KW"/>
</dbReference>
<evidence type="ECO:0000256" key="9">
    <source>
        <dbReference type="ARBA" id="ARBA00022723"/>
    </source>
</evidence>
<evidence type="ECO:0000256" key="7">
    <source>
        <dbReference type="ARBA" id="ARBA00022691"/>
    </source>
</evidence>
<proteinExistence type="inferred from homology"/>
<evidence type="ECO:0000256" key="2">
    <source>
        <dbReference type="ARBA" id="ARBA00010765"/>
    </source>
</evidence>
<dbReference type="PANTHER" id="PTHR22976">
    <property type="entry name" value="BIOTIN SYNTHASE"/>
    <property type="match status" value="1"/>
</dbReference>
<dbReference type="PIRSF" id="PIRSF001619">
    <property type="entry name" value="Biotin_synth"/>
    <property type="match status" value="1"/>
</dbReference>
<evidence type="ECO:0000256" key="17">
    <source>
        <dbReference type="PIRSR" id="PIRSR001619-1"/>
    </source>
</evidence>